<evidence type="ECO:0000256" key="6">
    <source>
        <dbReference type="SAM" id="Coils"/>
    </source>
</evidence>
<feature type="domain" description="DNA2/NAM7 helicase helicase" evidence="7">
    <location>
        <begin position="940"/>
        <end position="978"/>
    </location>
</feature>
<comment type="similarity">
    <text evidence="1">Belongs to the DNA2/NAM7 helicase family.</text>
</comment>
<reference evidence="9 10" key="1">
    <citation type="submission" date="2016-10" db="EMBL/GenBank/DDBJ databases">
        <authorList>
            <person name="de Groot N.N."/>
        </authorList>
    </citation>
    <scope>NUCLEOTIDE SEQUENCE [LARGE SCALE GENOMIC DNA]</scope>
    <source>
        <strain evidence="9 10">DSM 6793</strain>
    </source>
</reference>
<evidence type="ECO:0000313" key="10">
    <source>
        <dbReference type="Proteomes" id="UP000199514"/>
    </source>
</evidence>
<feature type="domain" description="DNA2/NAM7 helicase helicase" evidence="7">
    <location>
        <begin position="292"/>
        <end position="369"/>
    </location>
</feature>
<feature type="coiled-coil region" evidence="6">
    <location>
        <begin position="503"/>
        <end position="530"/>
    </location>
</feature>
<organism evidence="9 10">
    <name type="scientific">Flexibacter flexilis DSM 6793</name>
    <dbReference type="NCBI Taxonomy" id="927664"/>
    <lineage>
        <taxon>Bacteria</taxon>
        <taxon>Pseudomonadati</taxon>
        <taxon>Bacteroidota</taxon>
        <taxon>Cytophagia</taxon>
        <taxon>Cytophagales</taxon>
        <taxon>Flexibacteraceae</taxon>
        <taxon>Flexibacter</taxon>
    </lineage>
</organism>
<proteinExistence type="inferred from homology"/>
<keyword evidence="5" id="KW-0067">ATP-binding</keyword>
<dbReference type="EMBL" id="FOLE01000009">
    <property type="protein sequence ID" value="SFC74963.1"/>
    <property type="molecule type" value="Genomic_DNA"/>
</dbReference>
<dbReference type="InterPro" id="IPR041677">
    <property type="entry name" value="DNA2/NAM7_AAA_11"/>
</dbReference>
<name>A0A1I1LXB3_9BACT</name>
<dbReference type="Pfam" id="PF13087">
    <property type="entry name" value="AAA_12"/>
    <property type="match status" value="1"/>
</dbReference>
<dbReference type="STRING" id="927664.SAMN05421780_10972"/>
<dbReference type="OrthoDB" id="9757917at2"/>
<dbReference type="GO" id="GO:0016787">
    <property type="term" value="F:hydrolase activity"/>
    <property type="evidence" value="ECO:0007669"/>
    <property type="project" value="UniProtKB-KW"/>
</dbReference>
<evidence type="ECO:0000259" key="7">
    <source>
        <dbReference type="Pfam" id="PF13086"/>
    </source>
</evidence>
<dbReference type="SUPFAM" id="SSF52540">
    <property type="entry name" value="P-loop containing nucleoside triphosphate hydrolases"/>
    <property type="match status" value="1"/>
</dbReference>
<keyword evidence="2" id="KW-0547">Nucleotide-binding</keyword>
<gene>
    <name evidence="9" type="ORF">SAMN05421780_10972</name>
</gene>
<dbReference type="GO" id="GO:0005524">
    <property type="term" value="F:ATP binding"/>
    <property type="evidence" value="ECO:0007669"/>
    <property type="project" value="UniProtKB-KW"/>
</dbReference>
<evidence type="ECO:0000259" key="8">
    <source>
        <dbReference type="Pfam" id="PF13087"/>
    </source>
</evidence>
<keyword evidence="3" id="KW-0378">Hydrolase</keyword>
<dbReference type="Pfam" id="PF13195">
    <property type="entry name" value="DUF4011"/>
    <property type="match status" value="1"/>
</dbReference>
<evidence type="ECO:0000313" key="9">
    <source>
        <dbReference type="EMBL" id="SFC74963.1"/>
    </source>
</evidence>
<dbReference type="Proteomes" id="UP000199514">
    <property type="component" value="Unassembled WGS sequence"/>
</dbReference>
<evidence type="ECO:0000256" key="3">
    <source>
        <dbReference type="ARBA" id="ARBA00022801"/>
    </source>
</evidence>
<keyword evidence="10" id="KW-1185">Reference proteome</keyword>
<evidence type="ECO:0000256" key="1">
    <source>
        <dbReference type="ARBA" id="ARBA00007913"/>
    </source>
</evidence>
<dbReference type="InterPro" id="IPR041679">
    <property type="entry name" value="DNA2/NAM7-like_C"/>
</dbReference>
<evidence type="ECO:0000256" key="4">
    <source>
        <dbReference type="ARBA" id="ARBA00022806"/>
    </source>
</evidence>
<dbReference type="InterPro" id="IPR025103">
    <property type="entry name" value="DUF4011"/>
</dbReference>
<keyword evidence="6" id="KW-0175">Coiled coil</keyword>
<accession>A0A1I1LXB3</accession>
<dbReference type="GO" id="GO:0043139">
    <property type="term" value="F:5'-3' DNA helicase activity"/>
    <property type="evidence" value="ECO:0007669"/>
    <property type="project" value="TreeGrafter"/>
</dbReference>
<dbReference type="Pfam" id="PF13086">
    <property type="entry name" value="AAA_11"/>
    <property type="match status" value="2"/>
</dbReference>
<dbReference type="PANTHER" id="PTHR43788:SF8">
    <property type="entry name" value="DNA-BINDING PROTEIN SMUBP-2"/>
    <property type="match status" value="1"/>
</dbReference>
<dbReference type="RefSeq" id="WP_091514541.1">
    <property type="nucleotide sequence ID" value="NZ_FOLE01000009.1"/>
</dbReference>
<dbReference type="CDD" id="cd18808">
    <property type="entry name" value="SF1_C_Upf1"/>
    <property type="match status" value="1"/>
</dbReference>
<keyword evidence="4" id="KW-0347">Helicase</keyword>
<evidence type="ECO:0000256" key="2">
    <source>
        <dbReference type="ARBA" id="ARBA00022741"/>
    </source>
</evidence>
<protein>
    <submittedName>
        <fullName evidence="9">AAA domain-containing protein</fullName>
    </submittedName>
</protein>
<dbReference type="InterPro" id="IPR050534">
    <property type="entry name" value="Coronavir_polyprotein_1ab"/>
</dbReference>
<dbReference type="PANTHER" id="PTHR43788">
    <property type="entry name" value="DNA2/NAM7 HELICASE FAMILY MEMBER"/>
    <property type="match status" value="1"/>
</dbReference>
<evidence type="ECO:0000256" key="5">
    <source>
        <dbReference type="ARBA" id="ARBA00022840"/>
    </source>
</evidence>
<dbReference type="Gene3D" id="3.40.50.300">
    <property type="entry name" value="P-loop containing nucleotide triphosphate hydrolases"/>
    <property type="match status" value="3"/>
</dbReference>
<feature type="domain" description="DNA2/NAM7 helicase-like C-terminal" evidence="8">
    <location>
        <begin position="1010"/>
        <end position="1186"/>
    </location>
</feature>
<sequence length="1310" mass="151684">MQTHDNNKPILENYLRKLTNLSNANKSLLLLRLSKSQDIGFQDFDFLLGKKSFDVLRPLLEHKKQISLCAVHDPRHAANNLVSSRLHQIWRKTQQIAEERGTQDLFVGYPFVEGCLPNGTRLRCPLLFFPVRLEAQNNLWQLELLDESLIGFNKSFLLAYAQFSGVELSQPLWEFSGEQLPDGDALTVRTFLYNLLKDSNIQINFGRETLADTLLPFTDFQRKDYDEAHSEAGVLRLQPQAVLGLFPQADSYLLPDYEFFIKNNITLSSLFHSESTPHAPIREEQIFAPFALDASQEQVLRAVKSGQSLVVQGPPGTGKSELICNLAADAIAKGKRVLVVSQKRAALDVVYQRFVRKNLQQFVGLVHDFLADRPAIYAQLAVQISQTDTYKQHNSSLNAIALEQDFVREARLIDQHAQQLEAYKIALFSTHKMGLSPKTLYLTSRPSAQPLDLGEAYKHFDAQTWYIFERKFQQYAQYVDNLQNVDNLWLHRLNFAHFSAIDKQKLLETLADIQQQRSTLQQDFERLEAVNQYFIQKENFEQILEAIGSEQEYALLAECLRNQVSSAVVGKSYQHFVENFTEKPILQATNEATTLAVNIAQWQELLPKAQQAADAHAHWWTRTIWQLSNPNKKTLLSLAAANGIAITDLPDKIKKRIDYQKFIAQLQQKKGYGSVPPSLQPETVAQSLQALQKVSRWAELWRKTMPDKNRIAITKLTWSQWCKALTELIQKTAFWQNKISQWHTYLAFIQIEILLQCPENEFSTWKAYYQQHFDNLVAFDKLCTELSTTEKQVIHDLEAYLHKNATSYPHFLHTWSVLDNAWRLAWLADLEKQFPELKFPSELAFVNTVEQLQTSVARKQTLSAHLLELRAKERTYRLLQYNRLGNMVSYRELYHQTTKKRRIWPLRRLLATYANEIFELCPCWLASPETVSAIFPQEQCFDLVIFDEASQCFAEKGLPAMFRGKQVVVAGDEKQLSPHHLYQLRWDGDPTDEPLAELDSLLDLALQFLPQYQLTGHYRSRTPDLIDFSNLYFYRSSLQILPHRDVLNHYEPAIKYLKINGLWENNHNTTEAEHILQLLQSISQNPALKNKSVGIVTFNAQQQNLILDCWEKANAQQRIEVKDLFVKNIENVQGDERDIIIFSVGYAPNAQGRVMAQFGSLNAEGGQNRLNVAVTRAREQIWVVCSFWPQQLQTDHTQHEGAKLFKKYLEYALLVSEGKWQPQPYPKNEKYYESLAEKLSQQQDHLQAVLPFADLMETTENQYKSLVLTDDNLFYQSLSAKDWFVYRPAAFARQNWPFRWEHSRNWWLRQ</sequence>
<dbReference type="InterPro" id="IPR027417">
    <property type="entry name" value="P-loop_NTPase"/>
</dbReference>
<dbReference type="InterPro" id="IPR047187">
    <property type="entry name" value="SF1_C_Upf1"/>
</dbReference>